<dbReference type="InterPro" id="IPR002504">
    <property type="entry name" value="NADK"/>
</dbReference>
<reference evidence="1" key="2">
    <citation type="journal article" date="2015" name="ISME J.">
        <title>A new class of marine Euryarchaeota group II from the Mediterranean deep chlorophyll maximum.</title>
        <authorList>
            <person name="Martin-Cuadrado A.B."/>
            <person name="Garcia-Heredia I."/>
            <person name="Molto A.G."/>
            <person name="Lopez-Ubeda R."/>
            <person name="Kimes N."/>
            <person name="Lopez-Garcia P."/>
            <person name="Moreira D."/>
            <person name="Rodriguez-Valera F."/>
        </authorList>
    </citation>
    <scope>NUCLEOTIDE SEQUENCE</scope>
</reference>
<dbReference type="Gene3D" id="3.40.50.10330">
    <property type="entry name" value="Probable inorganic polyphosphate/atp-NAD kinase, domain 1"/>
    <property type="match status" value="1"/>
</dbReference>
<proteinExistence type="predicted"/>
<dbReference type="PANTHER" id="PTHR20275">
    <property type="entry name" value="NAD KINASE"/>
    <property type="match status" value="1"/>
</dbReference>
<dbReference type="InterPro" id="IPR017438">
    <property type="entry name" value="ATP-NAD_kinase_N"/>
</dbReference>
<protein>
    <submittedName>
        <fullName evidence="1">Uncharacterized protein</fullName>
    </submittedName>
</protein>
<dbReference type="InterPro" id="IPR016064">
    <property type="entry name" value="NAD/diacylglycerol_kinase_sf"/>
</dbReference>
<dbReference type="GO" id="GO:0003951">
    <property type="term" value="F:NAD+ kinase activity"/>
    <property type="evidence" value="ECO:0007669"/>
    <property type="project" value="InterPro"/>
</dbReference>
<dbReference type="SUPFAM" id="SSF111331">
    <property type="entry name" value="NAD kinase/diacylglycerol kinase-like"/>
    <property type="match status" value="1"/>
</dbReference>
<evidence type="ECO:0000313" key="1">
    <source>
        <dbReference type="EMBL" id="ANV78856.1"/>
    </source>
</evidence>
<reference evidence="1" key="1">
    <citation type="submission" date="2014-11" db="EMBL/GenBank/DDBJ databases">
        <authorList>
            <person name="Zhu J."/>
            <person name="Qi W."/>
            <person name="Song R."/>
        </authorList>
    </citation>
    <scope>NUCLEOTIDE SEQUENCE</scope>
</reference>
<accession>A0A1B1T9A0</accession>
<sequence length="311" mass="35290">MRCPFRGNQEGGVRVSQNILVVYKKNFEDVHDEALDIVKNTLEDISEELDIKVNYSAREKVSREDFIGRDLVVVLGGDGTLTSIAHSVDEKTPVMGVNSHPREMDNDGSYGFYMGSDPINFGEDIQKALSNDAIVNILPRLQAEISTTSGNIIRSDPALNDLLLANTHQYQPSKYKLQRKEDAKNSEINCIQYSSGCLFSTFLGQGAWYRHINNIEGTTFPENEIDNHYLFVSRDLPRNDRRDDGTYWAWTDQPTIFTSDMHRGYVVADGWDETHFTRGATISVSLNGPSLKLLTFRNTIYDRVSYWIKSN</sequence>
<dbReference type="EMBL" id="KP211802">
    <property type="protein sequence ID" value="ANV78856.1"/>
    <property type="molecule type" value="Genomic_DNA"/>
</dbReference>
<name>A0A1B1T9A0_9ARCH</name>
<dbReference type="PANTHER" id="PTHR20275:SF28">
    <property type="entry name" value="NADH KINASE"/>
    <property type="match status" value="1"/>
</dbReference>
<dbReference type="Pfam" id="PF01513">
    <property type="entry name" value="NAD_kinase"/>
    <property type="match status" value="1"/>
</dbReference>
<organism evidence="1">
    <name type="scientific">uncultured Poseidoniia archaeon</name>
    <dbReference type="NCBI Taxonomy" id="1697135"/>
    <lineage>
        <taxon>Archaea</taxon>
        <taxon>Methanobacteriati</taxon>
        <taxon>Thermoplasmatota</taxon>
        <taxon>Candidatus Poseidoniia</taxon>
        <taxon>environmental samples</taxon>
    </lineage>
</organism>
<dbReference type="AlphaFoldDB" id="A0A1B1T9A0"/>
<dbReference type="GO" id="GO:0006741">
    <property type="term" value="P:NADP+ biosynthetic process"/>
    <property type="evidence" value="ECO:0007669"/>
    <property type="project" value="InterPro"/>
</dbReference>